<evidence type="ECO:0000256" key="6">
    <source>
        <dbReference type="ARBA" id="ARBA00022692"/>
    </source>
</evidence>
<evidence type="ECO:0000256" key="1">
    <source>
        <dbReference type="ARBA" id="ARBA00004383"/>
    </source>
</evidence>
<dbReference type="RefSeq" id="WP_182411733.1">
    <property type="nucleotide sequence ID" value="NZ_CP055153.1"/>
</dbReference>
<evidence type="ECO:0000313" key="12">
    <source>
        <dbReference type="EMBL" id="QMU29274.1"/>
    </source>
</evidence>
<dbReference type="NCBIfam" id="TIGR01352">
    <property type="entry name" value="tonB_Cterm"/>
    <property type="match status" value="1"/>
</dbReference>
<comment type="subcellular location">
    <subcellularLocation>
        <location evidence="1">Cell inner membrane</location>
        <topology evidence="1">Single-pass membrane protein</topology>
        <orientation evidence="1">Periplasmic side</orientation>
    </subcellularLocation>
</comment>
<feature type="transmembrane region" description="Helical" evidence="10">
    <location>
        <begin position="42"/>
        <end position="62"/>
    </location>
</feature>
<protein>
    <submittedName>
        <fullName evidence="12">Energy transducer TonB</fullName>
    </submittedName>
</protein>
<dbReference type="EMBL" id="CP055153">
    <property type="protein sequence ID" value="QMU29274.1"/>
    <property type="molecule type" value="Genomic_DNA"/>
</dbReference>
<dbReference type="PROSITE" id="PS52015">
    <property type="entry name" value="TONB_CTD"/>
    <property type="match status" value="1"/>
</dbReference>
<name>A0A7L7L977_9BACT</name>
<evidence type="ECO:0000256" key="10">
    <source>
        <dbReference type="SAM" id="Phobius"/>
    </source>
</evidence>
<evidence type="ECO:0000256" key="8">
    <source>
        <dbReference type="ARBA" id="ARBA00022989"/>
    </source>
</evidence>
<dbReference type="GO" id="GO:0055085">
    <property type="term" value="P:transmembrane transport"/>
    <property type="evidence" value="ECO:0007669"/>
    <property type="project" value="InterPro"/>
</dbReference>
<evidence type="ECO:0000256" key="7">
    <source>
        <dbReference type="ARBA" id="ARBA00022927"/>
    </source>
</evidence>
<evidence type="ECO:0000259" key="11">
    <source>
        <dbReference type="PROSITE" id="PS52015"/>
    </source>
</evidence>
<dbReference type="InterPro" id="IPR006260">
    <property type="entry name" value="TonB/TolA_C"/>
</dbReference>
<keyword evidence="5" id="KW-0997">Cell inner membrane</keyword>
<sequence>MKLLPAPDYSLDDIVFEGRHQAYGAFAIRKAYPQHVLKATTYMFAAVGLLIAAAHGGLLLNSDPLPITKSKKDIIQIETVILPKVKDRIMQQPITKQLKQVIPASATKRSVTTQIVPNETPVKESVPDQTLFAESEPGLQDALGEPGTDVIPAVVNSGSIAGSEIADSGTEIRDFVERMPEFPGGMKKMYEFIRQNLRYLNEARRLGLEGTVVVTFVIDKAGYISDIKVIKDVGGGTAEEAIRVIRSMKPWQPGRQNGQPVSVRFTLPLRFSLAL</sequence>
<dbReference type="GO" id="GO:0015031">
    <property type="term" value="P:protein transport"/>
    <property type="evidence" value="ECO:0007669"/>
    <property type="project" value="UniProtKB-KW"/>
</dbReference>
<dbReference type="Gene3D" id="3.30.1150.10">
    <property type="match status" value="1"/>
</dbReference>
<dbReference type="Proteomes" id="UP000514509">
    <property type="component" value="Chromosome"/>
</dbReference>
<gene>
    <name evidence="12" type="ORF">HUW48_15080</name>
</gene>
<dbReference type="InterPro" id="IPR037682">
    <property type="entry name" value="TonB_C"/>
</dbReference>
<proteinExistence type="inferred from homology"/>
<evidence type="ECO:0000256" key="2">
    <source>
        <dbReference type="ARBA" id="ARBA00006555"/>
    </source>
</evidence>
<keyword evidence="3" id="KW-0813">Transport</keyword>
<dbReference type="AlphaFoldDB" id="A0A7L7L977"/>
<keyword evidence="8 10" id="KW-1133">Transmembrane helix</keyword>
<dbReference type="GO" id="GO:0031992">
    <property type="term" value="F:energy transducer activity"/>
    <property type="evidence" value="ECO:0007669"/>
    <property type="project" value="TreeGrafter"/>
</dbReference>
<feature type="domain" description="TonB C-terminal" evidence="11">
    <location>
        <begin position="184"/>
        <end position="275"/>
    </location>
</feature>
<comment type="similarity">
    <text evidence="2">Belongs to the TonB family.</text>
</comment>
<accession>A0A7L7L977</accession>
<evidence type="ECO:0000256" key="9">
    <source>
        <dbReference type="ARBA" id="ARBA00023136"/>
    </source>
</evidence>
<dbReference type="Pfam" id="PF03544">
    <property type="entry name" value="TonB_C"/>
    <property type="match status" value="1"/>
</dbReference>
<reference evidence="12 13" key="1">
    <citation type="submission" date="2020-08" db="EMBL/GenBank/DDBJ databases">
        <title>Adhaeribacter dokdonensis sp. nov., isolated from the rhizosphere of Elymus tsukushiensis, a plant native to the Dokdo Islands, Republic of Korea.</title>
        <authorList>
            <person name="Ghim S.Y."/>
        </authorList>
    </citation>
    <scope>NUCLEOTIDE SEQUENCE [LARGE SCALE GENOMIC DNA]</scope>
    <source>
        <strain evidence="12 13">KUDC8001</strain>
    </source>
</reference>
<dbReference type="GO" id="GO:0098797">
    <property type="term" value="C:plasma membrane protein complex"/>
    <property type="evidence" value="ECO:0007669"/>
    <property type="project" value="TreeGrafter"/>
</dbReference>
<dbReference type="PANTHER" id="PTHR33446:SF2">
    <property type="entry name" value="PROTEIN TONB"/>
    <property type="match status" value="1"/>
</dbReference>
<keyword evidence="6 10" id="KW-0812">Transmembrane</keyword>
<dbReference type="PANTHER" id="PTHR33446">
    <property type="entry name" value="PROTEIN TONB-RELATED"/>
    <property type="match status" value="1"/>
</dbReference>
<evidence type="ECO:0000256" key="3">
    <source>
        <dbReference type="ARBA" id="ARBA00022448"/>
    </source>
</evidence>
<keyword evidence="13" id="KW-1185">Reference proteome</keyword>
<organism evidence="12 13">
    <name type="scientific">Adhaeribacter radiodurans</name>
    <dbReference type="NCBI Taxonomy" id="2745197"/>
    <lineage>
        <taxon>Bacteria</taxon>
        <taxon>Pseudomonadati</taxon>
        <taxon>Bacteroidota</taxon>
        <taxon>Cytophagia</taxon>
        <taxon>Cytophagales</taxon>
        <taxon>Hymenobacteraceae</taxon>
        <taxon>Adhaeribacter</taxon>
    </lineage>
</organism>
<keyword evidence="4" id="KW-1003">Cell membrane</keyword>
<dbReference type="SUPFAM" id="SSF74653">
    <property type="entry name" value="TolA/TonB C-terminal domain"/>
    <property type="match status" value="1"/>
</dbReference>
<evidence type="ECO:0000313" key="13">
    <source>
        <dbReference type="Proteomes" id="UP000514509"/>
    </source>
</evidence>
<keyword evidence="7" id="KW-0653">Protein transport</keyword>
<keyword evidence="9 10" id="KW-0472">Membrane</keyword>
<evidence type="ECO:0000256" key="5">
    <source>
        <dbReference type="ARBA" id="ARBA00022519"/>
    </source>
</evidence>
<dbReference type="InterPro" id="IPR051045">
    <property type="entry name" value="TonB-dependent_transducer"/>
</dbReference>
<dbReference type="KEGG" id="add:HUW48_15080"/>
<evidence type="ECO:0000256" key="4">
    <source>
        <dbReference type="ARBA" id="ARBA00022475"/>
    </source>
</evidence>